<dbReference type="AlphaFoldDB" id="A0AB73H2W7"/>
<dbReference type="RefSeq" id="WP_011345681.1">
    <property type="nucleotide sequence ID" value="NZ_JACIIQ010000033.1"/>
</dbReference>
<organism evidence="1">
    <name type="scientific">Xanthomonas arboricola</name>
    <dbReference type="NCBI Taxonomy" id="56448"/>
    <lineage>
        <taxon>Bacteria</taxon>
        <taxon>Pseudomonadati</taxon>
        <taxon>Pseudomonadota</taxon>
        <taxon>Gammaproteobacteria</taxon>
        <taxon>Lysobacterales</taxon>
        <taxon>Lysobacteraceae</taxon>
        <taxon>Xanthomonas</taxon>
    </lineage>
</organism>
<accession>A0AB73H2W7</accession>
<reference evidence="1" key="1">
    <citation type="submission" date="2020-08" db="EMBL/GenBank/DDBJ databases">
        <title>Studying the diversity of plant-associated saprophytic bacteria and their role in host health and plant-pathogen interactions.</title>
        <authorList>
            <person name="Potnis N."/>
        </authorList>
    </citation>
    <scope>NUCLEOTIDE SEQUENCE</scope>
    <source>
        <strain evidence="1">F21</strain>
    </source>
</reference>
<name>A0AB73H2W7_9XANT</name>
<gene>
    <name evidence="1" type="ORF">FHR65_004347</name>
</gene>
<evidence type="ECO:0000313" key="1">
    <source>
        <dbReference type="EMBL" id="MBB5672739.1"/>
    </source>
</evidence>
<protein>
    <recommendedName>
        <fullName evidence="2">Glycosaminoglycan attachment site</fullName>
    </recommendedName>
</protein>
<comment type="caution">
    <text evidence="1">The sequence shown here is derived from an EMBL/GenBank/DDBJ whole genome shotgun (WGS) entry which is preliminary data.</text>
</comment>
<dbReference type="Proteomes" id="UP000528595">
    <property type="component" value="Unassembled WGS sequence"/>
</dbReference>
<proteinExistence type="predicted"/>
<evidence type="ECO:0008006" key="2">
    <source>
        <dbReference type="Google" id="ProtNLM"/>
    </source>
</evidence>
<dbReference type="EMBL" id="JACIIQ010000033">
    <property type="protein sequence ID" value="MBB5672739.1"/>
    <property type="molecule type" value="Genomic_DNA"/>
</dbReference>
<sequence length="461" mass="51056">MHTISLPRFNALAAWCRFGPTMWILDEIAWFEAADGKLLGVIVRDHTDGDFLGIYLAQDRVGRFRHISQTDAFFDTAEAAAAALVAGAPALLARLEAERGQGDEEPAPVDFFRLEVARERLHPSFATLLDKEGFSPARAIVEAMMRWYEDVDGNFIEQFQTGGFDARLLELYAYALLVENNFSLSREHAAPDFLAEDILGTIAVEVTTVNPTQDRQGNPQPPPKITSEDERLAYLKHYIPIKFAGALKRKLGKAYWEMPHVAGKPLVFIIQDFHAAASMTFARTGLINYLYGYEHNAIQDAEGRLVVVATKVTEHRWGGRAAESGFFDLPGAEHVSAVIFNSGATLSKFNRIGYVAGFGSRRVRMIRHGTVWNPDPDAAEPIPFAVRVDDPDYAESWTEGLDVFHNPRAAIPLNPEHFPAAVHHYLLPDGNINSVQAGGLVQPLASMTNIYILETADVKAL</sequence>